<dbReference type="EMBL" id="BONK01000020">
    <property type="protein sequence ID" value="GIG23549.1"/>
    <property type="molecule type" value="Genomic_DNA"/>
</dbReference>
<dbReference type="InterPro" id="IPR002656">
    <property type="entry name" value="Acyl_transf_3_dom"/>
</dbReference>
<evidence type="ECO:0000313" key="4">
    <source>
        <dbReference type="EMBL" id="GIG23549.1"/>
    </source>
</evidence>
<feature type="domain" description="Acyltransferase 3" evidence="3">
    <location>
        <begin position="26"/>
        <end position="376"/>
    </location>
</feature>
<gene>
    <name evidence="4" type="ORF">Cch01nite_42730</name>
</gene>
<feature type="transmembrane region" description="Helical" evidence="2">
    <location>
        <begin position="234"/>
        <end position="252"/>
    </location>
</feature>
<feature type="transmembrane region" description="Helical" evidence="2">
    <location>
        <begin position="30"/>
        <end position="50"/>
    </location>
</feature>
<feature type="transmembrane region" description="Helical" evidence="2">
    <location>
        <begin position="112"/>
        <end position="130"/>
    </location>
</feature>
<dbReference type="PANTHER" id="PTHR23028">
    <property type="entry name" value="ACETYLTRANSFERASE"/>
    <property type="match status" value="1"/>
</dbReference>
<reference evidence="4" key="1">
    <citation type="submission" date="2021-01" db="EMBL/GenBank/DDBJ databases">
        <title>Whole genome shotgun sequence of Cellulomonas chitinilytica NBRC 110799.</title>
        <authorList>
            <person name="Komaki H."/>
            <person name="Tamura T."/>
        </authorList>
    </citation>
    <scope>NUCLEOTIDE SEQUENCE</scope>
    <source>
        <strain evidence="4">NBRC 110799</strain>
    </source>
</reference>
<feature type="transmembrane region" description="Helical" evidence="2">
    <location>
        <begin position="181"/>
        <end position="203"/>
    </location>
</feature>
<dbReference type="GO" id="GO:0016020">
    <property type="term" value="C:membrane"/>
    <property type="evidence" value="ECO:0007669"/>
    <property type="project" value="TreeGrafter"/>
</dbReference>
<evidence type="ECO:0000313" key="5">
    <source>
        <dbReference type="Proteomes" id="UP000632740"/>
    </source>
</evidence>
<feature type="transmembrane region" description="Helical" evidence="2">
    <location>
        <begin position="70"/>
        <end position="91"/>
    </location>
</feature>
<evidence type="ECO:0000256" key="1">
    <source>
        <dbReference type="SAM" id="MobiDB-lite"/>
    </source>
</evidence>
<evidence type="ECO:0000259" key="3">
    <source>
        <dbReference type="Pfam" id="PF01757"/>
    </source>
</evidence>
<feature type="transmembrane region" description="Helical" evidence="2">
    <location>
        <begin position="290"/>
        <end position="307"/>
    </location>
</feature>
<dbReference type="GO" id="GO:0009103">
    <property type="term" value="P:lipopolysaccharide biosynthetic process"/>
    <property type="evidence" value="ECO:0007669"/>
    <property type="project" value="TreeGrafter"/>
</dbReference>
<dbReference type="AlphaFoldDB" id="A0A919P9W4"/>
<dbReference type="InterPro" id="IPR050879">
    <property type="entry name" value="Acyltransferase_3"/>
</dbReference>
<dbReference type="Proteomes" id="UP000632740">
    <property type="component" value="Unassembled WGS sequence"/>
</dbReference>
<feature type="transmembrane region" description="Helical" evidence="2">
    <location>
        <begin position="355"/>
        <end position="376"/>
    </location>
</feature>
<proteinExistence type="predicted"/>
<organism evidence="4 5">
    <name type="scientific">Cellulomonas chitinilytica</name>
    <dbReference type="NCBI Taxonomy" id="398759"/>
    <lineage>
        <taxon>Bacteria</taxon>
        <taxon>Bacillati</taxon>
        <taxon>Actinomycetota</taxon>
        <taxon>Actinomycetes</taxon>
        <taxon>Micrococcales</taxon>
        <taxon>Cellulomonadaceae</taxon>
        <taxon>Cellulomonas</taxon>
    </lineage>
</organism>
<dbReference type="PANTHER" id="PTHR23028:SF53">
    <property type="entry name" value="ACYL_TRANSF_3 DOMAIN-CONTAINING PROTEIN"/>
    <property type="match status" value="1"/>
</dbReference>
<keyword evidence="5" id="KW-1185">Reference proteome</keyword>
<feature type="transmembrane region" description="Helical" evidence="2">
    <location>
        <begin position="319"/>
        <end position="343"/>
    </location>
</feature>
<dbReference type="Pfam" id="PF01757">
    <property type="entry name" value="Acyl_transf_3"/>
    <property type="match status" value="1"/>
</dbReference>
<name>A0A919P9W4_9CELL</name>
<dbReference type="RefSeq" id="WP_203758551.1">
    <property type="nucleotide sequence ID" value="NZ_BONK01000020.1"/>
</dbReference>
<keyword evidence="2" id="KW-0472">Membrane</keyword>
<keyword evidence="2" id="KW-0812">Transmembrane</keyword>
<feature type="region of interest" description="Disordered" evidence="1">
    <location>
        <begin position="1"/>
        <end position="21"/>
    </location>
</feature>
<accession>A0A919P9W4</accession>
<comment type="caution">
    <text evidence="4">The sequence shown here is derived from an EMBL/GenBank/DDBJ whole genome shotgun (WGS) entry which is preliminary data.</text>
</comment>
<dbReference type="GO" id="GO:0016747">
    <property type="term" value="F:acyltransferase activity, transferring groups other than amino-acyl groups"/>
    <property type="evidence" value="ECO:0007669"/>
    <property type="project" value="InterPro"/>
</dbReference>
<feature type="transmembrane region" description="Helical" evidence="2">
    <location>
        <begin position="261"/>
        <end position="278"/>
    </location>
</feature>
<sequence length="397" mass="42195">MVATERAPVVEHTPSGTGPGVPAENGAINLVRVLAALAVVVSHAKTLLFVDWEETDQSLPVRAVYAMSSLGHQAVVVFFVLSGFWVGGAVVSRARAHRFSAAGYLTDRVTRLWVVLIPALVLTAALDTIGRRLYADAAPYVGDARYAGLIRAPHPIDGVTFLGNAGFVANIHVPTYGSNGALWSLGYEFWMYVVGAAVVLLVLSRQRSRWWFVLAVAVVGAVVLKPAVLIYVPVWLAGALVAAIAGPIREWLARRTTVELVAVRGGAVLATVGTAVAVRLGSPPTWLGDYALTVPTAVLIATLVTGWRRAESSPLGRVAGLASCSYSLYAIHLPVLVLATAALGVEVEARWHPDVPHLLALAVILAAVTVVAWVFARGTEHHTPAVRRLARRVLRTP</sequence>
<keyword evidence="2" id="KW-1133">Transmembrane helix</keyword>
<evidence type="ECO:0000256" key="2">
    <source>
        <dbReference type="SAM" id="Phobius"/>
    </source>
</evidence>
<feature type="transmembrane region" description="Helical" evidence="2">
    <location>
        <begin position="210"/>
        <end position="228"/>
    </location>
</feature>
<protein>
    <submittedName>
        <fullName evidence="4">LPS biosynthesis protein</fullName>
    </submittedName>
</protein>